<dbReference type="CDD" id="cd00180">
    <property type="entry name" value="PKc"/>
    <property type="match status" value="1"/>
</dbReference>
<proteinExistence type="predicted"/>
<dbReference type="InterPro" id="IPR017441">
    <property type="entry name" value="Protein_kinase_ATP_BS"/>
</dbReference>
<dbReference type="InParanoid" id="A0DTE0"/>
<dbReference type="eggNOG" id="KOG1840">
    <property type="taxonomic scope" value="Eukaryota"/>
</dbReference>
<dbReference type="Pfam" id="PF13374">
    <property type="entry name" value="TPR_10"/>
    <property type="match status" value="2"/>
</dbReference>
<dbReference type="OMA" id="ANESECL"/>
<dbReference type="PROSITE" id="PS00108">
    <property type="entry name" value="PROTEIN_KINASE_ST"/>
    <property type="match status" value="1"/>
</dbReference>
<dbReference type="PANTHER" id="PTHR45641">
    <property type="entry name" value="TETRATRICOPEPTIDE REPEAT PROTEIN (AFU_ORTHOLOGUE AFUA_6G03870)"/>
    <property type="match status" value="1"/>
</dbReference>
<feature type="domain" description="Protein kinase" evidence="7">
    <location>
        <begin position="63"/>
        <end position="353"/>
    </location>
</feature>
<dbReference type="AlphaFoldDB" id="A0DTE0"/>
<dbReference type="SMART" id="SM00028">
    <property type="entry name" value="TPR"/>
    <property type="match status" value="10"/>
</dbReference>
<evidence type="ECO:0000256" key="1">
    <source>
        <dbReference type="ARBA" id="ARBA00022737"/>
    </source>
</evidence>
<dbReference type="InterPro" id="IPR008271">
    <property type="entry name" value="Ser/Thr_kinase_AS"/>
</dbReference>
<dbReference type="GO" id="GO:0005737">
    <property type="term" value="C:cytoplasm"/>
    <property type="evidence" value="ECO:0000318"/>
    <property type="project" value="GO_Central"/>
</dbReference>
<dbReference type="SUPFAM" id="SSF48452">
    <property type="entry name" value="TPR-like"/>
    <property type="match status" value="3"/>
</dbReference>
<dbReference type="InterPro" id="IPR011009">
    <property type="entry name" value="Kinase-like_dom_sf"/>
</dbReference>
<dbReference type="EMBL" id="CT868574">
    <property type="protein sequence ID" value="CAK86307.1"/>
    <property type="molecule type" value="Genomic_DNA"/>
</dbReference>
<dbReference type="Gene3D" id="3.30.200.20">
    <property type="entry name" value="Phosphorylase Kinase, domain 1"/>
    <property type="match status" value="1"/>
</dbReference>
<sequence length="819" mass="95472">MESNIFESKSLKHRGKDEKMTIRMNQNQIIVVLEPSDLQSAMKFQIEQIKDKAANKNYNWEIFDIKQEIGAGTFGQVFASLDQKTGKKYALKFIGYNDESDQDPEFKAAVREIVIMQTLSQTNCYGLLKIYDIYPCIKDDNKYLVIVMELCDCNLMELLKVHFNLQFKVRIEENKTKWTDEELLYILHQLVEGFVIMKKHNVTHRDIKPQNILYCQADKSYKIADLGGAKFLKPKQTQLNTVRGSPAYWAPEIYFFCDLQKDKEGRFFVGKQHLNYDPYTSDVYSVGITFLLMRKLIPRLDRESLKIEVELLRKLKSPSIFEQIIIKMLEYDDQKRLSFEDLLQLISSYKDLFKKPNEDVFVNCLKTQQDKKNLSVQDLMMREVKLGEAYEKLNLPEHAKSHYELALKYAIKLSKDSAKADIMNSLGTVNCDLEQYDEAEKNFCESVALYKKLNGDKHSSVADGYNNLGIVKRKKGEFEKAIKHYEQAYQIKEQIFGENNLGGAVILQNIAMAHKKLKNYDQAIKYFKSALQIKKLLCGDRSPILCSTYDNLARVYYEKQQFDMAISFYSITAEIYRKHQQSNQQRLSDTLFEIALCFQKIGRYAETIKAAQESYNLRKLIYGQYAKQTVKSQELLSQSFLEEGRYEEALQHYTQLKQFYLDNLVKCTVDERFDSMADILKNLGASYMGVQKYDKALEHYKEGIEFLMKRNDNESTRMAKIYYNMGLVYRKMKDFKSAEQYYQTAASLIAASKSASDLITLGDIYNNFGVLFGTQDKFVQAKKYFQMSLENYQKVLGPNHSICKEVQINIKELQKWISK</sequence>
<keyword evidence="3 5" id="KW-0802">TPR repeat</keyword>
<dbReference type="InterPro" id="IPR019734">
    <property type="entry name" value="TPR_rpt"/>
</dbReference>
<dbReference type="eggNOG" id="KOG0581">
    <property type="taxonomic scope" value="Eukaryota"/>
</dbReference>
<evidence type="ECO:0000313" key="8">
    <source>
        <dbReference type="EMBL" id="CAK86307.1"/>
    </source>
</evidence>
<dbReference type="GO" id="GO:0004674">
    <property type="term" value="F:protein serine/threonine kinase activity"/>
    <property type="evidence" value="ECO:0000318"/>
    <property type="project" value="GO_Central"/>
</dbReference>
<protein>
    <recommendedName>
        <fullName evidence="7">Protein kinase domain-containing protein</fullName>
    </recommendedName>
</protein>
<feature type="binding site" evidence="6">
    <location>
        <position position="92"/>
    </location>
    <ligand>
        <name>ATP</name>
        <dbReference type="ChEBI" id="CHEBI:30616"/>
    </ligand>
</feature>
<dbReference type="Pfam" id="PF00069">
    <property type="entry name" value="Pkinase"/>
    <property type="match status" value="1"/>
</dbReference>
<keyword evidence="1" id="KW-0677">Repeat</keyword>
<evidence type="ECO:0000256" key="5">
    <source>
        <dbReference type="PROSITE-ProRule" id="PRU00339"/>
    </source>
</evidence>
<accession>A0DTE0</accession>
<dbReference type="OrthoDB" id="1667894at2759"/>
<dbReference type="SUPFAM" id="SSF56112">
    <property type="entry name" value="Protein kinase-like (PK-like)"/>
    <property type="match status" value="1"/>
</dbReference>
<dbReference type="InterPro" id="IPR011990">
    <property type="entry name" value="TPR-like_helical_dom_sf"/>
</dbReference>
<evidence type="ECO:0000256" key="6">
    <source>
        <dbReference type="PROSITE-ProRule" id="PRU10141"/>
    </source>
</evidence>
<gene>
    <name evidence="8" type="ORF">GSPATT00019988001</name>
</gene>
<dbReference type="KEGG" id="ptm:GSPATT00019988001"/>
<dbReference type="GO" id="GO:0005524">
    <property type="term" value="F:ATP binding"/>
    <property type="evidence" value="ECO:0007669"/>
    <property type="project" value="UniProtKB-UniRule"/>
</dbReference>
<feature type="repeat" description="TPR" evidence="5">
    <location>
        <begin position="504"/>
        <end position="537"/>
    </location>
</feature>
<keyword evidence="4 6" id="KW-0067">ATP-binding</keyword>
<dbReference type="Pfam" id="PF13424">
    <property type="entry name" value="TPR_12"/>
    <property type="match status" value="3"/>
</dbReference>
<evidence type="ECO:0000256" key="2">
    <source>
        <dbReference type="ARBA" id="ARBA00022741"/>
    </source>
</evidence>
<feature type="repeat" description="TPR" evidence="5">
    <location>
        <begin position="677"/>
        <end position="710"/>
    </location>
</feature>
<dbReference type="Proteomes" id="UP000000600">
    <property type="component" value="Unassembled WGS sequence"/>
</dbReference>
<evidence type="ECO:0000256" key="4">
    <source>
        <dbReference type="ARBA" id="ARBA00022840"/>
    </source>
</evidence>
<dbReference type="GeneID" id="5039508"/>
<dbReference type="Gene3D" id="1.25.40.10">
    <property type="entry name" value="Tetratricopeptide repeat domain"/>
    <property type="match status" value="3"/>
</dbReference>
<dbReference type="GO" id="GO:0005634">
    <property type="term" value="C:nucleus"/>
    <property type="evidence" value="ECO:0000318"/>
    <property type="project" value="GO_Central"/>
</dbReference>
<dbReference type="Gene3D" id="1.10.510.10">
    <property type="entry name" value="Transferase(Phosphotransferase) domain 1"/>
    <property type="match status" value="1"/>
</dbReference>
<dbReference type="PROSITE" id="PS50293">
    <property type="entry name" value="TPR_REGION"/>
    <property type="match status" value="1"/>
</dbReference>
<evidence type="ECO:0000259" key="7">
    <source>
        <dbReference type="PROSITE" id="PS50011"/>
    </source>
</evidence>
<organism evidence="8 9">
    <name type="scientific">Paramecium tetraurelia</name>
    <dbReference type="NCBI Taxonomy" id="5888"/>
    <lineage>
        <taxon>Eukaryota</taxon>
        <taxon>Sar</taxon>
        <taxon>Alveolata</taxon>
        <taxon>Ciliophora</taxon>
        <taxon>Intramacronucleata</taxon>
        <taxon>Oligohymenophorea</taxon>
        <taxon>Peniculida</taxon>
        <taxon>Parameciidae</taxon>
        <taxon>Paramecium</taxon>
    </lineage>
</organism>
<evidence type="ECO:0000256" key="3">
    <source>
        <dbReference type="ARBA" id="ARBA00022803"/>
    </source>
</evidence>
<dbReference type="PROSITE" id="PS50011">
    <property type="entry name" value="PROTEIN_KINASE_DOM"/>
    <property type="match status" value="1"/>
</dbReference>
<dbReference type="RefSeq" id="XP_001453704.1">
    <property type="nucleotide sequence ID" value="XM_001453667.1"/>
</dbReference>
<name>A0DTE0_PARTE</name>
<dbReference type="FunFam" id="1.25.40.10:FF:002093">
    <property type="entry name" value="Uncharacterized protein"/>
    <property type="match status" value="1"/>
</dbReference>
<dbReference type="PROSITE" id="PS00107">
    <property type="entry name" value="PROTEIN_KINASE_ATP"/>
    <property type="match status" value="1"/>
</dbReference>
<dbReference type="InterPro" id="IPR000719">
    <property type="entry name" value="Prot_kinase_dom"/>
</dbReference>
<feature type="repeat" description="TPR" evidence="5">
    <location>
        <begin position="719"/>
        <end position="752"/>
    </location>
</feature>
<feature type="repeat" description="TPR" evidence="5">
    <location>
        <begin position="462"/>
        <end position="495"/>
    </location>
</feature>
<dbReference type="SMART" id="SM00220">
    <property type="entry name" value="S_TKc"/>
    <property type="match status" value="1"/>
</dbReference>
<dbReference type="PROSITE" id="PS50005">
    <property type="entry name" value="TPR"/>
    <property type="match status" value="4"/>
</dbReference>
<dbReference type="STRING" id="5888.A0DTE0"/>
<keyword evidence="9" id="KW-1185">Reference proteome</keyword>
<reference evidence="8 9" key="1">
    <citation type="journal article" date="2006" name="Nature">
        <title>Global trends of whole-genome duplications revealed by the ciliate Paramecium tetraurelia.</title>
        <authorList>
            <consortium name="Genoscope"/>
            <person name="Aury J.-M."/>
            <person name="Jaillon O."/>
            <person name="Duret L."/>
            <person name="Noel B."/>
            <person name="Jubin C."/>
            <person name="Porcel B.M."/>
            <person name="Segurens B."/>
            <person name="Daubin V."/>
            <person name="Anthouard V."/>
            <person name="Aiach N."/>
            <person name="Arnaiz O."/>
            <person name="Billaut A."/>
            <person name="Beisson J."/>
            <person name="Blanc I."/>
            <person name="Bouhouche K."/>
            <person name="Camara F."/>
            <person name="Duharcourt S."/>
            <person name="Guigo R."/>
            <person name="Gogendeau D."/>
            <person name="Katinka M."/>
            <person name="Keller A.-M."/>
            <person name="Kissmehl R."/>
            <person name="Klotz C."/>
            <person name="Koll F."/>
            <person name="Le Moue A."/>
            <person name="Lepere C."/>
            <person name="Malinsky S."/>
            <person name="Nowacki M."/>
            <person name="Nowak J.K."/>
            <person name="Plattner H."/>
            <person name="Poulain J."/>
            <person name="Ruiz F."/>
            <person name="Serrano V."/>
            <person name="Zagulski M."/>
            <person name="Dessen P."/>
            <person name="Betermier M."/>
            <person name="Weissenbach J."/>
            <person name="Scarpelli C."/>
            <person name="Schachter V."/>
            <person name="Sperling L."/>
            <person name="Meyer E."/>
            <person name="Cohen J."/>
            <person name="Wincker P."/>
        </authorList>
    </citation>
    <scope>NUCLEOTIDE SEQUENCE [LARGE SCALE GENOMIC DNA]</scope>
    <source>
        <strain evidence="8 9">Stock d4-2</strain>
    </source>
</reference>
<keyword evidence="2 6" id="KW-0547">Nucleotide-binding</keyword>
<evidence type="ECO:0000313" key="9">
    <source>
        <dbReference type="Proteomes" id="UP000000600"/>
    </source>
</evidence>
<dbReference type="Pfam" id="PF13181">
    <property type="entry name" value="TPR_8"/>
    <property type="match status" value="1"/>
</dbReference>
<dbReference type="HOGENOM" id="CLU_345624_0_0_1"/>
<dbReference type="GO" id="GO:0044773">
    <property type="term" value="P:mitotic DNA damage checkpoint signaling"/>
    <property type="evidence" value="ECO:0000318"/>
    <property type="project" value="GO_Central"/>
</dbReference>
<dbReference type="FunFam" id="1.25.40.10:FF:003671">
    <property type="entry name" value="Uncharacterized protein"/>
    <property type="match status" value="1"/>
</dbReference>